<dbReference type="Proteomes" id="UP001303760">
    <property type="component" value="Unassembled WGS sequence"/>
</dbReference>
<keyword evidence="3" id="KW-1185">Reference proteome</keyword>
<comment type="caution">
    <text evidence="2">The sequence shown here is derived from an EMBL/GenBank/DDBJ whole genome shotgun (WGS) entry which is preliminary data.</text>
</comment>
<feature type="compositionally biased region" description="Basic residues" evidence="1">
    <location>
        <begin position="70"/>
        <end position="92"/>
    </location>
</feature>
<sequence>MSLVQTTGRLISTDLLDKNPILRIGPPNLANIALEALIARMTQSKHAAAVPEDYLQHFLTCKTTHLARGPSRRRHRAGLPTRQHPRGRAPRLNRHHDDRAVLYSCLKHHETVYRRLGGGRGRRARGDAPPPGRGDAAGEDMCPKRGLALPDGWSCVPAGTVARVNAYVVQRNKGL</sequence>
<gene>
    <name evidence="2" type="ORF">C8A03DRAFT_33426</name>
</gene>
<dbReference type="EMBL" id="MU860091">
    <property type="protein sequence ID" value="KAK4238548.1"/>
    <property type="molecule type" value="Genomic_DNA"/>
</dbReference>
<reference evidence="2" key="1">
    <citation type="journal article" date="2023" name="Mol. Phylogenet. Evol.">
        <title>Genome-scale phylogeny and comparative genomics of the fungal order Sordariales.</title>
        <authorList>
            <person name="Hensen N."/>
            <person name="Bonometti L."/>
            <person name="Westerberg I."/>
            <person name="Brannstrom I.O."/>
            <person name="Guillou S."/>
            <person name="Cros-Aarteil S."/>
            <person name="Calhoun S."/>
            <person name="Haridas S."/>
            <person name="Kuo A."/>
            <person name="Mondo S."/>
            <person name="Pangilinan J."/>
            <person name="Riley R."/>
            <person name="LaButti K."/>
            <person name="Andreopoulos B."/>
            <person name="Lipzen A."/>
            <person name="Chen C."/>
            <person name="Yan M."/>
            <person name="Daum C."/>
            <person name="Ng V."/>
            <person name="Clum A."/>
            <person name="Steindorff A."/>
            <person name="Ohm R.A."/>
            <person name="Martin F."/>
            <person name="Silar P."/>
            <person name="Natvig D.O."/>
            <person name="Lalanne C."/>
            <person name="Gautier V."/>
            <person name="Ament-Velasquez S.L."/>
            <person name="Kruys A."/>
            <person name="Hutchinson M.I."/>
            <person name="Powell A.J."/>
            <person name="Barry K."/>
            <person name="Miller A.N."/>
            <person name="Grigoriev I.V."/>
            <person name="Debuchy R."/>
            <person name="Gladieux P."/>
            <person name="Hiltunen Thoren M."/>
            <person name="Johannesson H."/>
        </authorList>
    </citation>
    <scope>NUCLEOTIDE SEQUENCE</scope>
    <source>
        <strain evidence="2">CBS 532.94</strain>
    </source>
</reference>
<proteinExistence type="predicted"/>
<dbReference type="AlphaFoldDB" id="A0AAN7HCL0"/>
<feature type="region of interest" description="Disordered" evidence="1">
    <location>
        <begin position="117"/>
        <end position="138"/>
    </location>
</feature>
<accession>A0AAN7HCL0</accession>
<reference evidence="2" key="2">
    <citation type="submission" date="2023-05" db="EMBL/GenBank/DDBJ databases">
        <authorList>
            <consortium name="Lawrence Berkeley National Laboratory"/>
            <person name="Steindorff A."/>
            <person name="Hensen N."/>
            <person name="Bonometti L."/>
            <person name="Westerberg I."/>
            <person name="Brannstrom I.O."/>
            <person name="Guillou S."/>
            <person name="Cros-Aarteil S."/>
            <person name="Calhoun S."/>
            <person name="Haridas S."/>
            <person name="Kuo A."/>
            <person name="Mondo S."/>
            <person name="Pangilinan J."/>
            <person name="Riley R."/>
            <person name="Labutti K."/>
            <person name="Andreopoulos B."/>
            <person name="Lipzen A."/>
            <person name="Chen C."/>
            <person name="Yanf M."/>
            <person name="Daum C."/>
            <person name="Ng V."/>
            <person name="Clum A."/>
            <person name="Ohm R."/>
            <person name="Martin F."/>
            <person name="Silar P."/>
            <person name="Natvig D."/>
            <person name="Lalanne C."/>
            <person name="Gautier V."/>
            <person name="Ament-Velasquez S.L."/>
            <person name="Kruys A."/>
            <person name="Hutchinson M.I."/>
            <person name="Powell A.J."/>
            <person name="Barry K."/>
            <person name="Miller A.N."/>
            <person name="Grigoriev I.V."/>
            <person name="Debuchy R."/>
            <person name="Gladieux P."/>
            <person name="Thoren M.H."/>
            <person name="Johannesson H."/>
        </authorList>
    </citation>
    <scope>NUCLEOTIDE SEQUENCE</scope>
    <source>
        <strain evidence="2">CBS 532.94</strain>
    </source>
</reference>
<organism evidence="2 3">
    <name type="scientific">Achaetomium macrosporum</name>
    <dbReference type="NCBI Taxonomy" id="79813"/>
    <lineage>
        <taxon>Eukaryota</taxon>
        <taxon>Fungi</taxon>
        <taxon>Dikarya</taxon>
        <taxon>Ascomycota</taxon>
        <taxon>Pezizomycotina</taxon>
        <taxon>Sordariomycetes</taxon>
        <taxon>Sordariomycetidae</taxon>
        <taxon>Sordariales</taxon>
        <taxon>Chaetomiaceae</taxon>
        <taxon>Achaetomium</taxon>
    </lineage>
</organism>
<evidence type="ECO:0000313" key="3">
    <source>
        <dbReference type="Proteomes" id="UP001303760"/>
    </source>
</evidence>
<name>A0AAN7HCL0_9PEZI</name>
<evidence type="ECO:0000256" key="1">
    <source>
        <dbReference type="SAM" id="MobiDB-lite"/>
    </source>
</evidence>
<evidence type="ECO:0000313" key="2">
    <source>
        <dbReference type="EMBL" id="KAK4238548.1"/>
    </source>
</evidence>
<feature type="region of interest" description="Disordered" evidence="1">
    <location>
        <begin position="66"/>
        <end position="92"/>
    </location>
</feature>
<protein>
    <submittedName>
        <fullName evidence="2">Uncharacterized protein</fullName>
    </submittedName>
</protein>